<reference evidence="8" key="1">
    <citation type="submission" date="2016-06" db="EMBL/GenBank/DDBJ databases">
        <title>Parallel loss of symbiosis genes in relatives of nitrogen-fixing non-legume Parasponia.</title>
        <authorList>
            <person name="Van Velzen R."/>
            <person name="Holmer R."/>
            <person name="Bu F."/>
            <person name="Rutten L."/>
            <person name="Van Zeijl A."/>
            <person name="Liu W."/>
            <person name="Santuari L."/>
            <person name="Cao Q."/>
            <person name="Sharma T."/>
            <person name="Shen D."/>
            <person name="Roswanjaya Y."/>
            <person name="Wardhani T."/>
            <person name="Kalhor M.S."/>
            <person name="Jansen J."/>
            <person name="Van den Hoogen J."/>
            <person name="Gungor B."/>
            <person name="Hartog M."/>
            <person name="Hontelez J."/>
            <person name="Verver J."/>
            <person name="Yang W.-C."/>
            <person name="Schijlen E."/>
            <person name="Repin R."/>
            <person name="Schilthuizen M."/>
            <person name="Schranz E."/>
            <person name="Heidstra R."/>
            <person name="Miyata K."/>
            <person name="Fedorova E."/>
            <person name="Kohlen W."/>
            <person name="Bisseling T."/>
            <person name="Smit S."/>
            <person name="Geurts R."/>
        </authorList>
    </citation>
    <scope>NUCLEOTIDE SEQUENCE [LARGE SCALE GENOMIC DNA]</scope>
    <source>
        <strain evidence="8">cv. RG33-2</strain>
    </source>
</reference>
<feature type="compositionally biased region" description="Basic and acidic residues" evidence="5">
    <location>
        <begin position="177"/>
        <end position="198"/>
    </location>
</feature>
<keyword evidence="2 4" id="KW-0863">Zinc-finger</keyword>
<feature type="compositionally biased region" description="Basic and acidic residues" evidence="5">
    <location>
        <begin position="205"/>
        <end position="243"/>
    </location>
</feature>
<dbReference type="SUPFAM" id="SSF57863">
    <property type="entry name" value="ArfGap/RecO-like zinc finger"/>
    <property type="match status" value="1"/>
</dbReference>
<evidence type="ECO:0000259" key="6">
    <source>
        <dbReference type="PROSITE" id="PS50115"/>
    </source>
</evidence>
<sequence>MASRVKEDEKNERIIRGLLKLPENRRCINCNSLGPQYVCTNFWTFICTTCSGIHREFTHRVKSVSMAKFTSQEVNALQEGGNQRAKEIYLKEWDPQRNSFPDSSNVERLRDFIKHVYVDRRYNGERNFDKPPRVKMGEKEDFYENRRTDSYQGGSRSPPYEDNERRYSEKSSPGARSYEERRSPGYDQESRQYGDYRRSPARPEIVNDWRRDDRFGNGRRNEDRRMSDGDLKLEGRSPERPKDLGSSSPPVVRPVREILGENTIPLRISEPPKPAARTPDGPAHAQRTASSSSLGSANGNPVEVKLEPSGSLIDFDADPEPPVTAAAPQQQSTVAQSTSQPVNSTSDDNWASFDAVPQAKVSQLPNVNSLESVLSLSVSAPAPHGSGAPGNTANVTTAVNNLLLSPLDGVSVLAPGLTPAVPVNGSNTIVNFPGATWPTMQQQQQQQPSLFPASGNQQQQQQPSLFPATGNQQQQQQPSLFPATGNQQQQQQQPSLFPATGNQSTPQQFIQSVTGPSSYQPWNVPSASNTQGLPNNSSTQVPPAVLKPAHEVSSAVPSQPSAADVKQSGRVALPEDLFTVTYPAFRAPVQGWQTGQPGGMGFPIQYNTTVPMPTFQQSSKSTNPFDLNSEPPPVQAHPFPSMQSLHGALPNMVNPSGMPPSVMPPSGLVRTSSLGAPSSAWMPQSSPYTSVFPPQAHPYASALPPRAYMGQQVPINMPPSGHQAVGGVVPEGAAFGSLNVDQQLAGRFSAPTTPTPFQSVGGNPFG</sequence>
<feature type="compositionally biased region" description="Low complexity" evidence="5">
    <location>
        <begin position="289"/>
        <end position="300"/>
    </location>
</feature>
<dbReference type="CDD" id="cd08838">
    <property type="entry name" value="ArfGap_AGFG"/>
    <property type="match status" value="1"/>
</dbReference>
<dbReference type="PANTHER" id="PTHR46085:SF3">
    <property type="entry name" value="ARF GTPASE ACTIVATING PROTEIN"/>
    <property type="match status" value="1"/>
</dbReference>
<feature type="region of interest" description="Disordered" evidence="5">
    <location>
        <begin position="124"/>
        <end position="350"/>
    </location>
</feature>
<dbReference type="FunCoup" id="A0A2P5AUP5">
    <property type="interactions" value="1866"/>
</dbReference>
<protein>
    <submittedName>
        <fullName evidence="7">Arf GTPase activating protein</fullName>
    </submittedName>
</protein>
<feature type="compositionally biased region" description="Low complexity" evidence="5">
    <location>
        <begin position="552"/>
        <end position="563"/>
    </location>
</feature>
<evidence type="ECO:0000313" key="7">
    <source>
        <dbReference type="EMBL" id="PON40228.1"/>
    </source>
</evidence>
<feature type="domain" description="Arf-GAP" evidence="6">
    <location>
        <begin position="12"/>
        <end position="130"/>
    </location>
</feature>
<evidence type="ECO:0000256" key="3">
    <source>
        <dbReference type="ARBA" id="ARBA00022833"/>
    </source>
</evidence>
<feature type="compositionally biased region" description="Polar residues" evidence="5">
    <location>
        <begin position="500"/>
        <end position="541"/>
    </location>
</feature>
<evidence type="ECO:0000256" key="4">
    <source>
        <dbReference type="PROSITE-ProRule" id="PRU00288"/>
    </source>
</evidence>
<name>A0A2P5AUP5_TREOI</name>
<accession>A0A2P5AUP5</accession>
<dbReference type="AlphaFoldDB" id="A0A2P5AUP5"/>
<keyword evidence="8" id="KW-1185">Reference proteome</keyword>
<dbReference type="PRINTS" id="PR00405">
    <property type="entry name" value="REVINTRACTNG"/>
</dbReference>
<dbReference type="InterPro" id="IPR038508">
    <property type="entry name" value="ArfGAP_dom_sf"/>
</dbReference>
<dbReference type="Proteomes" id="UP000237000">
    <property type="component" value="Unassembled WGS sequence"/>
</dbReference>
<dbReference type="Gene3D" id="1.10.220.150">
    <property type="entry name" value="Arf GTPase activating protein"/>
    <property type="match status" value="1"/>
</dbReference>
<dbReference type="SMART" id="SM00105">
    <property type="entry name" value="ArfGap"/>
    <property type="match status" value="1"/>
</dbReference>
<gene>
    <name evidence="7" type="ORF">TorRG33x02_340960</name>
</gene>
<feature type="region of interest" description="Disordered" evidence="5">
    <location>
        <begin position="548"/>
        <end position="567"/>
    </location>
</feature>
<dbReference type="FunFam" id="1.10.220.150:FF:000005">
    <property type="entry name" value="Arf-GAP domain and FG repeat-containing protein 1"/>
    <property type="match status" value="1"/>
</dbReference>
<dbReference type="PROSITE" id="PS50115">
    <property type="entry name" value="ARFGAP"/>
    <property type="match status" value="1"/>
</dbReference>
<dbReference type="GO" id="GO:0008270">
    <property type="term" value="F:zinc ion binding"/>
    <property type="evidence" value="ECO:0007669"/>
    <property type="project" value="UniProtKB-KW"/>
</dbReference>
<dbReference type="Pfam" id="PF01412">
    <property type="entry name" value="ArfGap"/>
    <property type="match status" value="1"/>
</dbReference>
<comment type="caution">
    <text evidence="7">The sequence shown here is derived from an EMBL/GenBank/DDBJ whole genome shotgun (WGS) entry which is preliminary data.</text>
</comment>
<dbReference type="GO" id="GO:0005096">
    <property type="term" value="F:GTPase activator activity"/>
    <property type="evidence" value="ECO:0007669"/>
    <property type="project" value="InterPro"/>
</dbReference>
<dbReference type="InterPro" id="IPR001164">
    <property type="entry name" value="ArfGAP_dom"/>
</dbReference>
<keyword evidence="3" id="KW-0862">Zinc</keyword>
<evidence type="ECO:0000313" key="8">
    <source>
        <dbReference type="Proteomes" id="UP000237000"/>
    </source>
</evidence>
<evidence type="ECO:0000256" key="1">
    <source>
        <dbReference type="ARBA" id="ARBA00022723"/>
    </source>
</evidence>
<dbReference type="OrthoDB" id="6036at2759"/>
<dbReference type="EMBL" id="JXTC01000694">
    <property type="protein sequence ID" value="PON40228.1"/>
    <property type="molecule type" value="Genomic_DNA"/>
</dbReference>
<dbReference type="PANTHER" id="PTHR46085">
    <property type="entry name" value="ARFGAP/RECO-RELATED"/>
    <property type="match status" value="1"/>
</dbReference>
<dbReference type="InParanoid" id="A0A2P5AUP5"/>
<feature type="region of interest" description="Disordered" evidence="5">
    <location>
        <begin position="438"/>
        <end position="543"/>
    </location>
</feature>
<dbReference type="STRING" id="63057.A0A2P5AUP5"/>
<dbReference type="InterPro" id="IPR037278">
    <property type="entry name" value="ARFGAP/RecO"/>
</dbReference>
<evidence type="ECO:0000256" key="2">
    <source>
        <dbReference type="ARBA" id="ARBA00022771"/>
    </source>
</evidence>
<dbReference type="InterPro" id="IPR044820">
    <property type="entry name" value="AGD14-like"/>
</dbReference>
<feature type="compositionally biased region" description="Low complexity" evidence="5">
    <location>
        <begin position="323"/>
        <end position="342"/>
    </location>
</feature>
<keyword evidence="1" id="KW-0479">Metal-binding</keyword>
<organism evidence="7 8">
    <name type="scientific">Trema orientale</name>
    <name type="common">Charcoal tree</name>
    <name type="synonym">Celtis orientalis</name>
    <dbReference type="NCBI Taxonomy" id="63057"/>
    <lineage>
        <taxon>Eukaryota</taxon>
        <taxon>Viridiplantae</taxon>
        <taxon>Streptophyta</taxon>
        <taxon>Embryophyta</taxon>
        <taxon>Tracheophyta</taxon>
        <taxon>Spermatophyta</taxon>
        <taxon>Magnoliopsida</taxon>
        <taxon>eudicotyledons</taxon>
        <taxon>Gunneridae</taxon>
        <taxon>Pentapetalae</taxon>
        <taxon>rosids</taxon>
        <taxon>fabids</taxon>
        <taxon>Rosales</taxon>
        <taxon>Cannabaceae</taxon>
        <taxon>Trema</taxon>
    </lineage>
</organism>
<feature type="compositionally biased region" description="Basic and acidic residues" evidence="5">
    <location>
        <begin position="124"/>
        <end position="149"/>
    </location>
</feature>
<evidence type="ECO:0000256" key="5">
    <source>
        <dbReference type="SAM" id="MobiDB-lite"/>
    </source>
</evidence>
<proteinExistence type="predicted"/>